<dbReference type="GO" id="GO:0032874">
    <property type="term" value="P:positive regulation of stress-activated MAPK cascade"/>
    <property type="evidence" value="ECO:0007669"/>
    <property type="project" value="TreeGrafter"/>
</dbReference>
<dbReference type="InterPro" id="IPR052125">
    <property type="entry name" value="KLHDC10"/>
</dbReference>
<dbReference type="Gene3D" id="2.120.10.80">
    <property type="entry name" value="Kelch-type beta propeller"/>
    <property type="match status" value="2"/>
</dbReference>
<dbReference type="PANTHER" id="PTHR46428">
    <property type="entry name" value="KELCH DOMAIN-CONTAINING PROTEIN 10"/>
    <property type="match status" value="1"/>
</dbReference>
<dbReference type="SUPFAM" id="SSF50965">
    <property type="entry name" value="Galactose oxidase, central domain"/>
    <property type="match status" value="1"/>
</dbReference>
<dbReference type="InterPro" id="IPR015915">
    <property type="entry name" value="Kelch-typ_b-propeller"/>
</dbReference>
<dbReference type="Pfam" id="PF24681">
    <property type="entry name" value="Kelch_KLHDC2_KLHL20_DRC7"/>
    <property type="match status" value="1"/>
</dbReference>
<gene>
    <name evidence="3" type="ORF">BIW11_06693</name>
</gene>
<keyword evidence="4" id="KW-1185">Reference proteome</keyword>
<evidence type="ECO:0000256" key="2">
    <source>
        <dbReference type="ARBA" id="ARBA00022737"/>
    </source>
</evidence>
<comment type="caution">
    <text evidence="3">The sequence shown here is derived from an EMBL/GenBank/DDBJ whole genome shotgun (WGS) entry which is preliminary data.</text>
</comment>
<proteinExistence type="predicted"/>
<dbReference type="Proteomes" id="UP000192247">
    <property type="component" value="Unassembled WGS sequence"/>
</dbReference>
<organism evidence="3 4">
    <name type="scientific">Tropilaelaps mercedesae</name>
    <dbReference type="NCBI Taxonomy" id="418985"/>
    <lineage>
        <taxon>Eukaryota</taxon>
        <taxon>Metazoa</taxon>
        <taxon>Ecdysozoa</taxon>
        <taxon>Arthropoda</taxon>
        <taxon>Chelicerata</taxon>
        <taxon>Arachnida</taxon>
        <taxon>Acari</taxon>
        <taxon>Parasitiformes</taxon>
        <taxon>Mesostigmata</taxon>
        <taxon>Gamasina</taxon>
        <taxon>Dermanyssoidea</taxon>
        <taxon>Laelapidae</taxon>
        <taxon>Tropilaelaps</taxon>
    </lineage>
</organism>
<reference evidence="3 4" key="1">
    <citation type="journal article" date="2017" name="Gigascience">
        <title>Draft genome of the honey bee ectoparasitic mite, Tropilaelaps mercedesae, is shaped by the parasitic life history.</title>
        <authorList>
            <person name="Dong X."/>
            <person name="Armstrong S.D."/>
            <person name="Xia D."/>
            <person name="Makepeace B.L."/>
            <person name="Darby A.C."/>
            <person name="Kadowaki T."/>
        </authorList>
    </citation>
    <scope>NUCLEOTIDE SEQUENCE [LARGE SCALE GENOMIC DNA]</scope>
    <source>
        <strain evidence="3">Wuxi-XJTLU</strain>
    </source>
</reference>
<name>A0A1V9XX47_9ACAR</name>
<dbReference type="AlphaFoldDB" id="A0A1V9XX47"/>
<dbReference type="InterPro" id="IPR011043">
    <property type="entry name" value="Gal_Oxase/kelch_b-propeller"/>
</dbReference>
<accession>A0A1V9XX47</accession>
<dbReference type="OrthoDB" id="7676067at2759"/>
<sequence length="381" mass="42868">MAHYSAPRTVRFAGTFRPPSVSGHRIVCSDKRLYSFGGYAPHDNNENEPLVQLWEFHLYRRTWACVGLKGEVPRNVVSSAMALHGNRVLILIGGTGIPFGQHRSGDVYSCDLLALDDDGAVNWVRWPTCGEAPGELYGQAIIIDGDFLYMMGGTNGIEYSNRVYRLNIENACWEHLRSGSPAELVPPPRCRHEIAVFSGFLFVLGGGTKYTVYGFQAIHVFEVSNLTWGILPTIGWFNPSTQQVEWPRPRRCHSAVQTACSTWAVIAGGIDAYGEVFFDIWKLHLPSLSWYRYDRGLPQRIYFHSAAVTPGGRMYTFGGIYNKALELRTCRVIALDLVVPSLQEIALEMVMLMYPGIAQYSEDDLNRSELPQFIFAKYFCD</sequence>
<protein>
    <submittedName>
        <fullName evidence="3">Kelch domain-containing protein 10-like</fullName>
    </submittedName>
</protein>
<evidence type="ECO:0000256" key="1">
    <source>
        <dbReference type="ARBA" id="ARBA00022441"/>
    </source>
</evidence>
<dbReference type="SUPFAM" id="SSF117281">
    <property type="entry name" value="Kelch motif"/>
    <property type="match status" value="1"/>
</dbReference>
<dbReference type="InParanoid" id="A0A1V9XX47"/>
<dbReference type="STRING" id="418985.A0A1V9XX47"/>
<keyword evidence="2" id="KW-0677">Repeat</keyword>
<dbReference type="EMBL" id="MNPL01002738">
    <property type="protein sequence ID" value="OQR78012.1"/>
    <property type="molecule type" value="Genomic_DNA"/>
</dbReference>
<keyword evidence="1" id="KW-0880">Kelch repeat</keyword>
<dbReference type="FunCoup" id="A0A1V9XX47">
    <property type="interactions" value="735"/>
</dbReference>
<evidence type="ECO:0000313" key="3">
    <source>
        <dbReference type="EMBL" id="OQR78012.1"/>
    </source>
</evidence>
<dbReference type="PANTHER" id="PTHR46428:SF1">
    <property type="entry name" value="KELCH DOMAIN-CONTAINING PROTEIN 10"/>
    <property type="match status" value="1"/>
</dbReference>
<evidence type="ECO:0000313" key="4">
    <source>
        <dbReference type="Proteomes" id="UP000192247"/>
    </source>
</evidence>